<dbReference type="PROSITE" id="PS50937">
    <property type="entry name" value="HTH_MERR_2"/>
    <property type="match status" value="1"/>
</dbReference>
<dbReference type="EMBL" id="VJMG01000062">
    <property type="protein sequence ID" value="TRL35793.1"/>
    <property type="molecule type" value="Genomic_DNA"/>
</dbReference>
<feature type="domain" description="HTH merR-type" evidence="8">
    <location>
        <begin position="16"/>
        <end position="84"/>
    </location>
</feature>
<dbReference type="RefSeq" id="WP_143126883.1">
    <property type="nucleotide sequence ID" value="NZ_VJMG01000062.1"/>
</dbReference>
<dbReference type="InterPro" id="IPR009061">
    <property type="entry name" value="DNA-bd_dom_put_sf"/>
</dbReference>
<dbReference type="InterPro" id="IPR047057">
    <property type="entry name" value="MerR_fam"/>
</dbReference>
<dbReference type="Pfam" id="PF00376">
    <property type="entry name" value="MerR"/>
    <property type="match status" value="1"/>
</dbReference>
<evidence type="ECO:0000259" key="8">
    <source>
        <dbReference type="PROSITE" id="PS50937"/>
    </source>
</evidence>
<proteinExistence type="predicted"/>
<dbReference type="SMART" id="SM00422">
    <property type="entry name" value="HTH_MERR"/>
    <property type="match status" value="1"/>
</dbReference>
<keyword evidence="10" id="KW-1185">Reference proteome</keyword>
<sequence length="156" mass="17119">MVEVKAQSAGRAVRRELSVGEVARRAGVAVSALHFYEAEGLIRSQRTPSGHRRYGRDVLRRIAVIRVAQAAGLSLREIEQAFATLPEARTPTAKDWARLSAGWRDLLSERIRQLTRLRDDLTGCIGCGCLSLDQCPLRNAADRLGEDGAGARLLVE</sequence>
<dbReference type="PRINTS" id="PR00040">
    <property type="entry name" value="HTHMERR"/>
</dbReference>
<protein>
    <submittedName>
        <fullName evidence="9">Redox-sensitive transcriptional activator SoxR</fullName>
    </submittedName>
</protein>
<dbReference type="GO" id="GO:0046872">
    <property type="term" value="F:metal ion binding"/>
    <property type="evidence" value="ECO:0007669"/>
    <property type="project" value="UniProtKB-KW"/>
</dbReference>
<dbReference type="Gene3D" id="1.10.1660.10">
    <property type="match status" value="1"/>
</dbReference>
<dbReference type="AlphaFoldDB" id="A0A549T1N6"/>
<dbReference type="PANTHER" id="PTHR30204">
    <property type="entry name" value="REDOX-CYCLING DRUG-SENSING TRANSCRIPTIONAL ACTIVATOR SOXR"/>
    <property type="match status" value="1"/>
</dbReference>
<evidence type="ECO:0000313" key="9">
    <source>
        <dbReference type="EMBL" id="TRL35793.1"/>
    </source>
</evidence>
<evidence type="ECO:0000256" key="2">
    <source>
        <dbReference type="ARBA" id="ARBA00022723"/>
    </source>
</evidence>
<keyword evidence="6" id="KW-0238">DNA-binding</keyword>
<dbReference type="Proteomes" id="UP000316801">
    <property type="component" value="Unassembled WGS sequence"/>
</dbReference>
<dbReference type="InterPro" id="IPR010211">
    <property type="entry name" value="Redox-sen_tscrpt-act_SoxR"/>
</dbReference>
<dbReference type="CDD" id="cd01110">
    <property type="entry name" value="HTH_SoxR"/>
    <property type="match status" value="1"/>
</dbReference>
<evidence type="ECO:0000256" key="4">
    <source>
        <dbReference type="ARBA" id="ARBA00023014"/>
    </source>
</evidence>
<evidence type="ECO:0000256" key="7">
    <source>
        <dbReference type="ARBA" id="ARBA00023163"/>
    </source>
</evidence>
<reference evidence="9 10" key="1">
    <citation type="submission" date="2019-07" db="EMBL/GenBank/DDBJ databases">
        <title>Ln-dependent methylotrophs.</title>
        <authorList>
            <person name="Tani A."/>
        </authorList>
    </citation>
    <scope>NUCLEOTIDE SEQUENCE [LARGE SCALE GENOMIC DNA]</scope>
    <source>
        <strain evidence="9 10">SM12</strain>
    </source>
</reference>
<dbReference type="Pfam" id="PF09278">
    <property type="entry name" value="MerR-DNA-bind"/>
    <property type="match status" value="1"/>
</dbReference>
<gene>
    <name evidence="9" type="primary">soxR</name>
    <name evidence="9" type="ORF">FNA46_19505</name>
</gene>
<dbReference type="GO" id="GO:0006979">
    <property type="term" value="P:response to oxidative stress"/>
    <property type="evidence" value="ECO:0007669"/>
    <property type="project" value="InterPro"/>
</dbReference>
<name>A0A549T1N6_9HYPH</name>
<comment type="caution">
    <text evidence="9">The sequence shown here is derived from an EMBL/GenBank/DDBJ whole genome shotgun (WGS) entry which is preliminary data.</text>
</comment>
<keyword evidence="3" id="KW-0408">Iron</keyword>
<keyword evidence="5" id="KW-0805">Transcription regulation</keyword>
<evidence type="ECO:0000256" key="5">
    <source>
        <dbReference type="ARBA" id="ARBA00023015"/>
    </source>
</evidence>
<organism evidence="9 10">
    <name type="scientific">Rhizobium straminoryzae</name>
    <dbReference type="NCBI Taxonomy" id="1387186"/>
    <lineage>
        <taxon>Bacteria</taxon>
        <taxon>Pseudomonadati</taxon>
        <taxon>Pseudomonadota</taxon>
        <taxon>Alphaproteobacteria</taxon>
        <taxon>Hyphomicrobiales</taxon>
        <taxon>Rhizobiaceae</taxon>
        <taxon>Rhizobium/Agrobacterium group</taxon>
        <taxon>Rhizobium</taxon>
    </lineage>
</organism>
<dbReference type="SUPFAM" id="SSF46955">
    <property type="entry name" value="Putative DNA-binding domain"/>
    <property type="match status" value="1"/>
</dbReference>
<evidence type="ECO:0000256" key="6">
    <source>
        <dbReference type="ARBA" id="ARBA00023125"/>
    </source>
</evidence>
<dbReference type="InterPro" id="IPR000551">
    <property type="entry name" value="MerR-type_HTH_dom"/>
</dbReference>
<dbReference type="PROSITE" id="PS00552">
    <property type="entry name" value="HTH_MERR_1"/>
    <property type="match status" value="1"/>
</dbReference>
<keyword evidence="7" id="KW-0804">Transcription</keyword>
<dbReference type="GO" id="GO:0003700">
    <property type="term" value="F:DNA-binding transcription factor activity"/>
    <property type="evidence" value="ECO:0007669"/>
    <property type="project" value="InterPro"/>
</dbReference>
<keyword evidence="2" id="KW-0479">Metal-binding</keyword>
<accession>A0A549T1N6</accession>
<dbReference type="NCBIfam" id="TIGR01950">
    <property type="entry name" value="SoxR"/>
    <property type="match status" value="1"/>
</dbReference>
<dbReference type="PANTHER" id="PTHR30204:SF0">
    <property type="entry name" value="REDOX-SENSITIVE TRANSCRIPTIONAL ACTIVATOR SOXR"/>
    <property type="match status" value="1"/>
</dbReference>
<evidence type="ECO:0000256" key="3">
    <source>
        <dbReference type="ARBA" id="ARBA00023004"/>
    </source>
</evidence>
<keyword evidence="4" id="KW-0411">Iron-sulfur</keyword>
<dbReference type="GO" id="GO:0003677">
    <property type="term" value="F:DNA binding"/>
    <property type="evidence" value="ECO:0007669"/>
    <property type="project" value="UniProtKB-KW"/>
</dbReference>
<keyword evidence="1" id="KW-0001">2Fe-2S</keyword>
<evidence type="ECO:0000313" key="10">
    <source>
        <dbReference type="Proteomes" id="UP000316801"/>
    </source>
</evidence>
<dbReference type="InterPro" id="IPR015358">
    <property type="entry name" value="Tscrpt_reg_MerR_DNA-bd"/>
</dbReference>
<dbReference type="GO" id="GO:0051537">
    <property type="term" value="F:2 iron, 2 sulfur cluster binding"/>
    <property type="evidence" value="ECO:0007669"/>
    <property type="project" value="UniProtKB-KW"/>
</dbReference>
<evidence type="ECO:0000256" key="1">
    <source>
        <dbReference type="ARBA" id="ARBA00022714"/>
    </source>
</evidence>